<dbReference type="Pfam" id="PF14076">
    <property type="entry name" value="DUF4258"/>
    <property type="match status" value="1"/>
</dbReference>
<accession>A0A7V1I502</accession>
<proteinExistence type="predicted"/>
<evidence type="ECO:0000313" key="1">
    <source>
        <dbReference type="EMBL" id="AMM41882.1"/>
    </source>
</evidence>
<reference evidence="2" key="2">
    <citation type="journal article" date="2020" name="mSystems">
        <title>Genome- and Community-Level Interaction Insights into Carbon Utilization and Element Cycling Functions of Hydrothermarchaeota in Hydrothermal Sediment.</title>
        <authorList>
            <person name="Zhou Z."/>
            <person name="Liu Y."/>
            <person name="Xu W."/>
            <person name="Pan J."/>
            <person name="Luo Z.H."/>
            <person name="Li M."/>
        </authorList>
    </citation>
    <scope>NUCLEOTIDE SEQUENCE [LARGE SCALE GENOMIC DNA]</scope>
    <source>
        <strain evidence="2">HyVt-45</strain>
    </source>
</reference>
<dbReference type="Proteomes" id="UP000886268">
    <property type="component" value="Unassembled WGS sequence"/>
</dbReference>
<evidence type="ECO:0000313" key="3">
    <source>
        <dbReference type="Proteomes" id="UP000070560"/>
    </source>
</evidence>
<sequence length="47" mass="5472">MKKIEFSKHALLRMEVRGATKEEVELAIRMGEIVSVKQNQIGFRKKL</sequence>
<dbReference type="AlphaFoldDB" id="A0A7V1I502"/>
<dbReference type="Proteomes" id="UP000070560">
    <property type="component" value="Chromosome"/>
</dbReference>
<gene>
    <name evidence="2" type="ORF">ENJ03_04950</name>
    <name evidence="1" type="ORF">HS1_002096</name>
</gene>
<name>A0A7V1I502_DESA2</name>
<keyword evidence="3" id="KW-1185">Reference proteome</keyword>
<dbReference type="EMBL" id="DRKW01000289">
    <property type="protein sequence ID" value="HEB74550.1"/>
    <property type="molecule type" value="Genomic_DNA"/>
</dbReference>
<dbReference type="RefSeq" id="WP_156469456.1">
    <property type="nucleotide sequence ID" value="NZ_CP013015.1"/>
</dbReference>
<dbReference type="EMBL" id="CP013015">
    <property type="protein sequence ID" value="AMM41882.1"/>
    <property type="molecule type" value="Genomic_DNA"/>
</dbReference>
<dbReference type="KEGG" id="daw:HS1_002096"/>
<reference evidence="1 3" key="1">
    <citation type="submission" date="2015-10" db="EMBL/GenBank/DDBJ databases">
        <title>Candidatus Desulfofervidus auxilii, a hydrogenotrophic sulfate-reducing bacterium involved in the thermophilic anaerobic oxidation of methane.</title>
        <authorList>
            <person name="Krukenberg V."/>
            <person name="Richter M."/>
            <person name="Wegener G."/>
        </authorList>
    </citation>
    <scope>NUCLEOTIDE SEQUENCE [LARGE SCALE GENOMIC DNA]</scope>
    <source>
        <strain evidence="1 3">HS1</strain>
    </source>
</reference>
<protein>
    <submittedName>
        <fullName evidence="2">DUF4258 domain-containing protein</fullName>
    </submittedName>
</protein>
<organism evidence="2">
    <name type="scientific">Desulfofervidus auxilii</name>
    <dbReference type="NCBI Taxonomy" id="1621989"/>
    <lineage>
        <taxon>Bacteria</taxon>
        <taxon>Pseudomonadati</taxon>
        <taxon>Thermodesulfobacteriota</taxon>
        <taxon>Candidatus Desulfofervidia</taxon>
        <taxon>Candidatus Desulfofervidales</taxon>
        <taxon>Candidatus Desulfofervidaceae</taxon>
        <taxon>Candidatus Desulfofervidus</taxon>
    </lineage>
</organism>
<evidence type="ECO:0000313" key="2">
    <source>
        <dbReference type="EMBL" id="HEB74550.1"/>
    </source>
</evidence>
<dbReference type="InterPro" id="IPR025354">
    <property type="entry name" value="DUF4258"/>
</dbReference>